<dbReference type="PROSITE" id="PS51999">
    <property type="entry name" value="ZF_GRF"/>
    <property type="match status" value="1"/>
</dbReference>
<dbReference type="AlphaFoldDB" id="A0AAE1YP57"/>
<evidence type="ECO:0000256" key="3">
    <source>
        <dbReference type="ARBA" id="ARBA00022833"/>
    </source>
</evidence>
<dbReference type="InterPro" id="IPR010666">
    <property type="entry name" value="Znf_GRF"/>
</dbReference>
<dbReference type="PANTHER" id="PTHR33248">
    <property type="entry name" value="ZINC ION-BINDING PROTEIN"/>
    <property type="match status" value="1"/>
</dbReference>
<feature type="region of interest" description="Disordered" evidence="6">
    <location>
        <begin position="279"/>
        <end position="308"/>
    </location>
</feature>
<name>A0AAE1YP57_9LAMI</name>
<keyword evidence="3" id="KW-0862">Zinc</keyword>
<feature type="region of interest" description="Disordered" evidence="6">
    <location>
        <begin position="1"/>
        <end position="28"/>
    </location>
</feature>
<evidence type="ECO:0000256" key="5">
    <source>
        <dbReference type="SAM" id="Coils"/>
    </source>
</evidence>
<evidence type="ECO:0000256" key="1">
    <source>
        <dbReference type="ARBA" id="ARBA00022723"/>
    </source>
</evidence>
<keyword evidence="1" id="KW-0479">Metal-binding</keyword>
<evidence type="ECO:0000256" key="2">
    <source>
        <dbReference type="ARBA" id="ARBA00022771"/>
    </source>
</evidence>
<reference evidence="8" key="2">
    <citation type="journal article" date="2024" name="Plant">
        <title>Genomic evolution and insights into agronomic trait innovations of Sesamum species.</title>
        <authorList>
            <person name="Miao H."/>
            <person name="Wang L."/>
            <person name="Qu L."/>
            <person name="Liu H."/>
            <person name="Sun Y."/>
            <person name="Le M."/>
            <person name="Wang Q."/>
            <person name="Wei S."/>
            <person name="Zheng Y."/>
            <person name="Lin W."/>
            <person name="Duan Y."/>
            <person name="Cao H."/>
            <person name="Xiong S."/>
            <person name="Wang X."/>
            <person name="Wei L."/>
            <person name="Li C."/>
            <person name="Ma Q."/>
            <person name="Ju M."/>
            <person name="Zhao R."/>
            <person name="Li G."/>
            <person name="Mu C."/>
            <person name="Tian Q."/>
            <person name="Mei H."/>
            <person name="Zhang T."/>
            <person name="Gao T."/>
            <person name="Zhang H."/>
        </authorList>
    </citation>
    <scope>NUCLEOTIDE SEQUENCE</scope>
    <source>
        <strain evidence="8">3651</strain>
    </source>
</reference>
<comment type="caution">
    <text evidence="8">The sequence shown here is derived from an EMBL/GenBank/DDBJ whole genome shotgun (WGS) entry which is preliminary data.</text>
</comment>
<sequence length="308" mass="33940">MENGYSTNTAGSATNRSGRWSCRQPASSPADNILCVCACGREVVMRTSWTSINPGRRFRGCPGSQGTYCGTFEWIDPPMCLWSKEVIPSLLNRLNQFELGLKRAKERVEQERARGRRSMEKTFVDALLQQAQRGNFTVGMENRTAQLQQRHEFFNWLVTRPDVICNRTLRFVTAPDTVWREIVRLFALPAQGDNAPENATAVDAGNQVVPEVPAAVDGDVDVSPNVGNDVIEIVNIPSNSFRSSDSLWKFIDAYYASDSDADSVLPPPGVPFYVTRKKFATPEKSPTSGSPGLASSSASNATPIKKQD</sequence>
<dbReference type="EMBL" id="JACGWO010000003">
    <property type="protein sequence ID" value="KAK4433381.1"/>
    <property type="molecule type" value="Genomic_DNA"/>
</dbReference>
<evidence type="ECO:0000256" key="6">
    <source>
        <dbReference type="SAM" id="MobiDB-lite"/>
    </source>
</evidence>
<organism evidence="8 9">
    <name type="scientific">Sesamum alatum</name>
    <dbReference type="NCBI Taxonomy" id="300844"/>
    <lineage>
        <taxon>Eukaryota</taxon>
        <taxon>Viridiplantae</taxon>
        <taxon>Streptophyta</taxon>
        <taxon>Embryophyta</taxon>
        <taxon>Tracheophyta</taxon>
        <taxon>Spermatophyta</taxon>
        <taxon>Magnoliopsida</taxon>
        <taxon>eudicotyledons</taxon>
        <taxon>Gunneridae</taxon>
        <taxon>Pentapetalae</taxon>
        <taxon>asterids</taxon>
        <taxon>lamiids</taxon>
        <taxon>Lamiales</taxon>
        <taxon>Pedaliaceae</taxon>
        <taxon>Sesamum</taxon>
    </lineage>
</organism>
<dbReference type="GO" id="GO:0008270">
    <property type="term" value="F:zinc ion binding"/>
    <property type="evidence" value="ECO:0007669"/>
    <property type="project" value="UniProtKB-KW"/>
</dbReference>
<evidence type="ECO:0000313" key="9">
    <source>
        <dbReference type="Proteomes" id="UP001293254"/>
    </source>
</evidence>
<dbReference type="Proteomes" id="UP001293254">
    <property type="component" value="Unassembled WGS sequence"/>
</dbReference>
<keyword evidence="2 4" id="KW-0863">Zinc-finger</keyword>
<evidence type="ECO:0000256" key="4">
    <source>
        <dbReference type="PROSITE-ProRule" id="PRU01343"/>
    </source>
</evidence>
<keyword evidence="9" id="KW-1185">Reference proteome</keyword>
<proteinExistence type="predicted"/>
<feature type="domain" description="GRF-type" evidence="7">
    <location>
        <begin position="37"/>
        <end position="78"/>
    </location>
</feature>
<protein>
    <recommendedName>
        <fullName evidence="7">GRF-type domain-containing protein</fullName>
    </recommendedName>
</protein>
<feature type="coiled-coil region" evidence="5">
    <location>
        <begin position="94"/>
        <end position="121"/>
    </location>
</feature>
<gene>
    <name evidence="8" type="ORF">Salat_1100400</name>
</gene>
<accession>A0AAE1YP57</accession>
<feature type="compositionally biased region" description="Low complexity" evidence="6">
    <location>
        <begin position="285"/>
        <end position="299"/>
    </location>
</feature>
<reference evidence="8" key="1">
    <citation type="submission" date="2020-06" db="EMBL/GenBank/DDBJ databases">
        <authorList>
            <person name="Li T."/>
            <person name="Hu X."/>
            <person name="Zhang T."/>
            <person name="Song X."/>
            <person name="Zhang H."/>
            <person name="Dai N."/>
            <person name="Sheng W."/>
            <person name="Hou X."/>
            <person name="Wei L."/>
        </authorList>
    </citation>
    <scope>NUCLEOTIDE SEQUENCE</scope>
    <source>
        <strain evidence="8">3651</strain>
        <tissue evidence="8">Leaf</tissue>
    </source>
</reference>
<keyword evidence="5" id="KW-0175">Coiled coil</keyword>
<dbReference type="Pfam" id="PF06839">
    <property type="entry name" value="Zn_ribbon_GRF"/>
    <property type="match status" value="1"/>
</dbReference>
<evidence type="ECO:0000259" key="7">
    <source>
        <dbReference type="PROSITE" id="PS51999"/>
    </source>
</evidence>
<evidence type="ECO:0000313" key="8">
    <source>
        <dbReference type="EMBL" id="KAK4433381.1"/>
    </source>
</evidence>